<evidence type="ECO:0000313" key="2">
    <source>
        <dbReference type="Proteomes" id="UP001281614"/>
    </source>
</evidence>
<organism evidence="1 2">
    <name type="scientific">Colletotrichum kahawae</name>
    <name type="common">Coffee berry disease fungus</name>
    <dbReference type="NCBI Taxonomy" id="34407"/>
    <lineage>
        <taxon>Eukaryota</taxon>
        <taxon>Fungi</taxon>
        <taxon>Dikarya</taxon>
        <taxon>Ascomycota</taxon>
        <taxon>Pezizomycotina</taxon>
        <taxon>Sordariomycetes</taxon>
        <taxon>Hypocreomycetidae</taxon>
        <taxon>Glomerellales</taxon>
        <taxon>Glomerellaceae</taxon>
        <taxon>Colletotrichum</taxon>
        <taxon>Colletotrichum gloeosporioides species complex</taxon>
    </lineage>
</organism>
<reference evidence="1" key="1">
    <citation type="submission" date="2023-02" db="EMBL/GenBank/DDBJ databases">
        <title>Colletotrichum kahawae CIFC_Que2 genome sequencing and assembly.</title>
        <authorList>
            <person name="Baroncelli R."/>
        </authorList>
    </citation>
    <scope>NUCLEOTIDE SEQUENCE</scope>
    <source>
        <strain evidence="1">CIFC_Que2</strain>
    </source>
</reference>
<dbReference type="Proteomes" id="UP001281614">
    <property type="component" value="Unassembled WGS sequence"/>
</dbReference>
<gene>
    <name evidence="1" type="ORF">CKAH01_19073</name>
</gene>
<comment type="caution">
    <text evidence="1">The sequence shown here is derived from an EMBL/GenBank/DDBJ whole genome shotgun (WGS) entry which is preliminary data.</text>
</comment>
<sequence>MIEPIKDLWHLHIDDRSLEMKGMVGWLEFEIGLVLPNCYWRCSVL</sequence>
<protein>
    <submittedName>
        <fullName evidence="1">Uncharacterized protein</fullName>
    </submittedName>
</protein>
<keyword evidence="2" id="KW-1185">Reference proteome</keyword>
<evidence type="ECO:0000313" key="1">
    <source>
        <dbReference type="EMBL" id="KAK2731169.1"/>
    </source>
</evidence>
<dbReference type="EMBL" id="VYYT01000601">
    <property type="protein sequence ID" value="KAK2731169.1"/>
    <property type="molecule type" value="Genomic_DNA"/>
</dbReference>
<accession>A0AAD9Y181</accession>
<proteinExistence type="predicted"/>
<dbReference type="AlphaFoldDB" id="A0AAD9Y181"/>
<name>A0AAD9Y181_COLKA</name>